<gene>
    <name evidence="1" type="ORF">BDN72DRAFT_793016</name>
</gene>
<reference evidence="1 2" key="1">
    <citation type="journal article" date="2019" name="Nat. Ecol. Evol.">
        <title>Megaphylogeny resolves global patterns of mushroom evolution.</title>
        <authorList>
            <person name="Varga T."/>
            <person name="Krizsan K."/>
            <person name="Foldi C."/>
            <person name="Dima B."/>
            <person name="Sanchez-Garcia M."/>
            <person name="Sanchez-Ramirez S."/>
            <person name="Szollosi G.J."/>
            <person name="Szarkandi J.G."/>
            <person name="Papp V."/>
            <person name="Albert L."/>
            <person name="Andreopoulos W."/>
            <person name="Angelini C."/>
            <person name="Antonin V."/>
            <person name="Barry K.W."/>
            <person name="Bougher N.L."/>
            <person name="Buchanan P."/>
            <person name="Buyck B."/>
            <person name="Bense V."/>
            <person name="Catcheside P."/>
            <person name="Chovatia M."/>
            <person name="Cooper J."/>
            <person name="Damon W."/>
            <person name="Desjardin D."/>
            <person name="Finy P."/>
            <person name="Geml J."/>
            <person name="Haridas S."/>
            <person name="Hughes K."/>
            <person name="Justo A."/>
            <person name="Karasinski D."/>
            <person name="Kautmanova I."/>
            <person name="Kiss B."/>
            <person name="Kocsube S."/>
            <person name="Kotiranta H."/>
            <person name="LaButti K.M."/>
            <person name="Lechner B.E."/>
            <person name="Liimatainen K."/>
            <person name="Lipzen A."/>
            <person name="Lukacs Z."/>
            <person name="Mihaltcheva S."/>
            <person name="Morgado L.N."/>
            <person name="Niskanen T."/>
            <person name="Noordeloos M.E."/>
            <person name="Ohm R.A."/>
            <person name="Ortiz-Santana B."/>
            <person name="Ovrebo C."/>
            <person name="Racz N."/>
            <person name="Riley R."/>
            <person name="Savchenko A."/>
            <person name="Shiryaev A."/>
            <person name="Soop K."/>
            <person name="Spirin V."/>
            <person name="Szebenyi C."/>
            <person name="Tomsovsky M."/>
            <person name="Tulloss R.E."/>
            <person name="Uehling J."/>
            <person name="Grigoriev I.V."/>
            <person name="Vagvolgyi C."/>
            <person name="Papp T."/>
            <person name="Martin F.M."/>
            <person name="Miettinen O."/>
            <person name="Hibbett D.S."/>
            <person name="Nagy L.G."/>
        </authorList>
    </citation>
    <scope>NUCLEOTIDE SEQUENCE [LARGE SCALE GENOMIC DNA]</scope>
    <source>
        <strain evidence="1 2">NL-1719</strain>
    </source>
</reference>
<keyword evidence="2" id="KW-1185">Reference proteome</keyword>
<name>A0ACD3B202_9AGAR</name>
<organism evidence="1 2">
    <name type="scientific">Pluteus cervinus</name>
    <dbReference type="NCBI Taxonomy" id="181527"/>
    <lineage>
        <taxon>Eukaryota</taxon>
        <taxon>Fungi</taxon>
        <taxon>Dikarya</taxon>
        <taxon>Basidiomycota</taxon>
        <taxon>Agaricomycotina</taxon>
        <taxon>Agaricomycetes</taxon>
        <taxon>Agaricomycetidae</taxon>
        <taxon>Agaricales</taxon>
        <taxon>Pluteineae</taxon>
        <taxon>Pluteaceae</taxon>
        <taxon>Pluteus</taxon>
    </lineage>
</organism>
<accession>A0ACD3B202</accession>
<dbReference type="EMBL" id="ML208290">
    <property type="protein sequence ID" value="TFK72009.1"/>
    <property type="molecule type" value="Genomic_DNA"/>
</dbReference>
<protein>
    <submittedName>
        <fullName evidence="1">Uncharacterized protein</fullName>
    </submittedName>
</protein>
<evidence type="ECO:0000313" key="1">
    <source>
        <dbReference type="EMBL" id="TFK72009.1"/>
    </source>
</evidence>
<feature type="non-terminal residue" evidence="1">
    <location>
        <position position="640"/>
    </location>
</feature>
<proteinExistence type="predicted"/>
<evidence type="ECO:0000313" key="2">
    <source>
        <dbReference type="Proteomes" id="UP000308600"/>
    </source>
</evidence>
<dbReference type="Proteomes" id="UP000308600">
    <property type="component" value="Unassembled WGS sequence"/>
</dbReference>
<sequence length="640" mass="71892">MNVLIGIGDPLSQLHPTAAVVVGLIKSVVAVFEKQKLCYEKLSGLFDRMASLLPCFEQMKSLKNFGNVQQAIELILAHMEAILKAVLNHSTFNSLKQFLDFIVSSPQADQFSDLSDKFDKLLVDYNTALQLDMAIVQDQLLKNATQSQVEEALQKLKYIEVIPGNGCLENTRVSILADIEDWAQKDLKQPVLWLCGPAGTGKSTIAATVALKFEDSKTLGAFHTCRSDDKSLRNPLQLWRNICHMLAVVYKPFGLKVAEVIQSDSYLNSGTGTIHVLFQKLFKQPLAMLDADPLQSLVVVIDALDECGTEEDRVQLITCLLELTKLCSWIKILVTSRNNAEIQEHLKGCAHQIVLDTAQSCDDVETFIRSKFINFQLSDAAILQLIKAANGLFIWADTAFKCLKESLDCDSTVQLLLESQGSGSSGVYKQLYNLYHVVITSGIGNSSTNLMVFKKVISAMLLVAQPLSVSTLAKLTQCKLNIVEKIVKRLHAVVMISSDETVRILHPSFAEYLLNEQNHSGRQYWIDNYSGHNILVDRCFDILKKELKFNMYDIPSSYILNKDVEGLEEQKYNSGLLHVHYAALFWTFHMQECKQMTVKQEEELLDIFGGPHTLYWMEVLSLHDKIYDALRGIQGIQQMK</sequence>